<protein>
    <submittedName>
        <fullName evidence="2">Polymer-forming cytoskeletal protein</fullName>
    </submittedName>
</protein>
<reference evidence="2 3" key="1">
    <citation type="submission" date="2020-08" db="EMBL/GenBank/DDBJ databases">
        <title>Genome sequence of Pedobacter roseus KACC 11594T.</title>
        <authorList>
            <person name="Hyun D.-W."/>
            <person name="Bae J.-W."/>
        </authorList>
    </citation>
    <scope>NUCLEOTIDE SEQUENCE [LARGE SCALE GENOMIC DNA]</scope>
    <source>
        <strain evidence="2 3">KACC 11594</strain>
    </source>
</reference>
<dbReference type="KEGG" id="proe:H9L23_26080"/>
<dbReference type="Pfam" id="PF04519">
    <property type="entry name" value="Bactofilin"/>
    <property type="match status" value="1"/>
</dbReference>
<evidence type="ECO:0000313" key="3">
    <source>
        <dbReference type="Proteomes" id="UP000515806"/>
    </source>
</evidence>
<dbReference type="PANTHER" id="PTHR35024">
    <property type="entry name" value="HYPOTHETICAL CYTOSOLIC PROTEIN"/>
    <property type="match status" value="1"/>
</dbReference>
<evidence type="ECO:0000313" key="2">
    <source>
        <dbReference type="EMBL" id="QNN42498.1"/>
    </source>
</evidence>
<dbReference type="Proteomes" id="UP000515806">
    <property type="component" value="Chromosome"/>
</dbReference>
<accession>A0A7G9QGM3</accession>
<gene>
    <name evidence="2" type="ORF">H9L23_26080</name>
</gene>
<dbReference type="InterPro" id="IPR007607">
    <property type="entry name" value="BacA/B"/>
</dbReference>
<dbReference type="RefSeq" id="WP_187593015.1">
    <property type="nucleotide sequence ID" value="NZ_CP060723.1"/>
</dbReference>
<dbReference type="EMBL" id="CP060723">
    <property type="protein sequence ID" value="QNN42498.1"/>
    <property type="molecule type" value="Genomic_DNA"/>
</dbReference>
<proteinExistence type="inferred from homology"/>
<evidence type="ECO:0000256" key="1">
    <source>
        <dbReference type="ARBA" id="ARBA00044755"/>
    </source>
</evidence>
<comment type="similarity">
    <text evidence="1">Belongs to the bactofilin family.</text>
</comment>
<keyword evidence="3" id="KW-1185">Reference proteome</keyword>
<sequence length="129" mass="13871">MFKKNNQIKDLNQQEISTIIGLGFTITGELKGKAVIRIDGTVIGNVNVEGGIVLGEKGMIKGDIQTDSAIIYGRVNGNVKALNLEIKKTGKVNGDIKTEAIEIEMGAQYNGKLEMHQSGKTEEKVAVKA</sequence>
<name>A0A7G9QGM3_9SPHI</name>
<organism evidence="2 3">
    <name type="scientific">Pedobacter roseus</name>
    <dbReference type="NCBI Taxonomy" id="336820"/>
    <lineage>
        <taxon>Bacteria</taxon>
        <taxon>Pseudomonadati</taxon>
        <taxon>Bacteroidota</taxon>
        <taxon>Sphingobacteriia</taxon>
        <taxon>Sphingobacteriales</taxon>
        <taxon>Sphingobacteriaceae</taxon>
        <taxon>Pedobacter</taxon>
    </lineage>
</organism>
<dbReference type="AlphaFoldDB" id="A0A7G9QGM3"/>
<dbReference type="PANTHER" id="PTHR35024:SF4">
    <property type="entry name" value="POLYMER-FORMING CYTOSKELETAL PROTEIN"/>
    <property type="match status" value="1"/>
</dbReference>